<dbReference type="AlphaFoldDB" id="A0A0B2VYV4"/>
<reference evidence="2 3" key="1">
    <citation type="submission" date="2014-11" db="EMBL/GenBank/DDBJ databases">
        <title>Genetic blueprint of the zoonotic pathogen Toxocara canis.</title>
        <authorList>
            <person name="Zhu X.-Q."/>
            <person name="Korhonen P.K."/>
            <person name="Cai H."/>
            <person name="Young N.D."/>
            <person name="Nejsum P."/>
            <person name="von Samson-Himmelstjerna G."/>
            <person name="Boag P.R."/>
            <person name="Tan P."/>
            <person name="Li Q."/>
            <person name="Min J."/>
            <person name="Yang Y."/>
            <person name="Wang X."/>
            <person name="Fang X."/>
            <person name="Hall R.S."/>
            <person name="Hofmann A."/>
            <person name="Sternberg P.W."/>
            <person name="Jex A.R."/>
            <person name="Gasser R.B."/>
        </authorList>
    </citation>
    <scope>NUCLEOTIDE SEQUENCE [LARGE SCALE GENOMIC DNA]</scope>
    <source>
        <strain evidence="2">PN_DK_2014</strain>
    </source>
</reference>
<name>A0A0B2VYV4_TOXCA</name>
<gene>
    <name evidence="2" type="ORF">Tcan_00855</name>
</gene>
<keyword evidence="3" id="KW-1185">Reference proteome</keyword>
<dbReference type="EMBL" id="JPKZ01000517">
    <property type="protein sequence ID" value="KHN86818.1"/>
    <property type="molecule type" value="Genomic_DNA"/>
</dbReference>
<feature type="non-terminal residue" evidence="2">
    <location>
        <position position="106"/>
    </location>
</feature>
<evidence type="ECO:0000256" key="1">
    <source>
        <dbReference type="SAM" id="MobiDB-lite"/>
    </source>
</evidence>
<evidence type="ECO:0000313" key="2">
    <source>
        <dbReference type="EMBL" id="KHN86818.1"/>
    </source>
</evidence>
<protein>
    <submittedName>
        <fullName evidence="2">Uncharacterized protein</fullName>
    </submittedName>
</protein>
<dbReference type="Proteomes" id="UP000031036">
    <property type="component" value="Unassembled WGS sequence"/>
</dbReference>
<organism evidence="2 3">
    <name type="scientific">Toxocara canis</name>
    <name type="common">Canine roundworm</name>
    <dbReference type="NCBI Taxonomy" id="6265"/>
    <lineage>
        <taxon>Eukaryota</taxon>
        <taxon>Metazoa</taxon>
        <taxon>Ecdysozoa</taxon>
        <taxon>Nematoda</taxon>
        <taxon>Chromadorea</taxon>
        <taxon>Rhabditida</taxon>
        <taxon>Spirurina</taxon>
        <taxon>Ascaridomorpha</taxon>
        <taxon>Ascaridoidea</taxon>
        <taxon>Toxocaridae</taxon>
        <taxon>Toxocara</taxon>
    </lineage>
</organism>
<proteinExistence type="predicted"/>
<sequence length="106" mass="11607">MASVSRRSLLPGDGQPDKAPRTLSLRYFTIDTGRRYFTTVTETLLIDIAPHAQPIAVASQFFSHSKRSPPLVKFKVPRIPPPSAHLTCIGSPAHPPDNAFPCFALL</sequence>
<feature type="region of interest" description="Disordered" evidence="1">
    <location>
        <begin position="1"/>
        <end position="20"/>
    </location>
</feature>
<accession>A0A0B2VYV4</accession>
<evidence type="ECO:0000313" key="3">
    <source>
        <dbReference type="Proteomes" id="UP000031036"/>
    </source>
</evidence>
<comment type="caution">
    <text evidence="2">The sequence shown here is derived from an EMBL/GenBank/DDBJ whole genome shotgun (WGS) entry which is preliminary data.</text>
</comment>